<dbReference type="PANTHER" id="PTHR20859:SF46">
    <property type="entry name" value="INTERFERON GAMMA RECEPTOR 2"/>
    <property type="match status" value="1"/>
</dbReference>
<dbReference type="GO" id="GO:0005886">
    <property type="term" value="C:plasma membrane"/>
    <property type="evidence" value="ECO:0007669"/>
    <property type="project" value="TreeGrafter"/>
</dbReference>
<keyword evidence="5" id="KW-1185">Reference proteome</keyword>
<evidence type="ECO:0000256" key="2">
    <source>
        <dbReference type="SAM" id="SignalP"/>
    </source>
</evidence>
<evidence type="ECO:0000313" key="4">
    <source>
        <dbReference type="EMBL" id="TWW80285.1"/>
    </source>
</evidence>
<keyword evidence="2" id="KW-0732">Signal</keyword>
<feature type="transmembrane region" description="Helical" evidence="1">
    <location>
        <begin position="220"/>
        <end position="243"/>
    </location>
</feature>
<feature type="domain" description="Fibronectin type-III" evidence="3">
    <location>
        <begin position="395"/>
        <end position="495"/>
    </location>
</feature>
<name>A0A5C6PLF2_9TELE</name>
<evidence type="ECO:0000259" key="3">
    <source>
        <dbReference type="PROSITE" id="PS50853"/>
    </source>
</evidence>
<feature type="chain" id="PRO_5023049229" evidence="2">
    <location>
        <begin position="18"/>
        <end position="586"/>
    </location>
</feature>
<dbReference type="AlphaFoldDB" id="A0A5C6PLF2"/>
<feature type="transmembrane region" description="Helical" evidence="1">
    <location>
        <begin position="279"/>
        <end position="301"/>
    </location>
</feature>
<dbReference type="InterPro" id="IPR015373">
    <property type="entry name" value="Interferon/interleukin_rcp_dom"/>
</dbReference>
<evidence type="ECO:0000256" key="1">
    <source>
        <dbReference type="SAM" id="Phobius"/>
    </source>
</evidence>
<organism evidence="4 5">
    <name type="scientific">Takifugu flavidus</name>
    <name type="common">sansaifugu</name>
    <dbReference type="NCBI Taxonomy" id="433684"/>
    <lineage>
        <taxon>Eukaryota</taxon>
        <taxon>Metazoa</taxon>
        <taxon>Chordata</taxon>
        <taxon>Craniata</taxon>
        <taxon>Vertebrata</taxon>
        <taxon>Euteleostomi</taxon>
        <taxon>Actinopterygii</taxon>
        <taxon>Neopterygii</taxon>
        <taxon>Teleostei</taxon>
        <taxon>Neoteleostei</taxon>
        <taxon>Acanthomorphata</taxon>
        <taxon>Eupercaria</taxon>
        <taxon>Tetraodontiformes</taxon>
        <taxon>Tetradontoidea</taxon>
        <taxon>Tetraodontidae</taxon>
        <taxon>Takifugu</taxon>
    </lineage>
</organism>
<accession>A0A5C6PLF2</accession>
<keyword evidence="4" id="KW-0675">Receptor</keyword>
<dbReference type="Pfam" id="PF09294">
    <property type="entry name" value="Interfer-bind"/>
    <property type="match status" value="2"/>
</dbReference>
<dbReference type="InterPro" id="IPR036116">
    <property type="entry name" value="FN3_sf"/>
</dbReference>
<dbReference type="InterPro" id="IPR050650">
    <property type="entry name" value="Type-II_Cytokine-TF_Rcpt"/>
</dbReference>
<dbReference type="EMBL" id="RHFK02000001">
    <property type="protein sequence ID" value="TWW80285.1"/>
    <property type="molecule type" value="Genomic_DNA"/>
</dbReference>
<keyword evidence="1" id="KW-1133">Transmembrane helix</keyword>
<dbReference type="Proteomes" id="UP000324091">
    <property type="component" value="Chromosome 1"/>
</dbReference>
<reference evidence="4 5" key="1">
    <citation type="submission" date="2019-04" db="EMBL/GenBank/DDBJ databases">
        <title>Chromosome genome assembly for Takifugu flavidus.</title>
        <authorList>
            <person name="Xiao S."/>
        </authorList>
    </citation>
    <scope>NUCLEOTIDE SEQUENCE [LARGE SCALE GENOMIC DNA]</scope>
    <source>
        <strain evidence="4">HTHZ2018</strain>
        <tissue evidence="4">Muscle</tissue>
    </source>
</reference>
<dbReference type="PANTHER" id="PTHR20859">
    <property type="entry name" value="INTERFERON/INTERLEUKIN RECEPTOR"/>
    <property type="match status" value="1"/>
</dbReference>
<gene>
    <name evidence="4" type="ORF">D4764_01G0001000</name>
</gene>
<dbReference type="InterPro" id="IPR013783">
    <property type="entry name" value="Ig-like_fold"/>
</dbReference>
<sequence>MWMILLHLQLAAGVSLPAPTNLSITSFNMEHTLSFLPGPLTPPSCRFAVETLHPRRKRLWTPVAGCSRLKAGRTCNLTRAFEDPFDQYQARVRGFVSNLTSRWTVSKWFQPLTDTVLGPPDVSVSGCGNCLLLQFNTSSDWRLRKMIGFYRELVVVVRRSRDGAQFSLNLRYQDNMVVTYLQPGVEYCVTVSMKSFFKSTSVASEPHCAFTSRPQHATTLYVACALVGAFCSLVLFLVGRVVCGSRLSSTLLKTLKSLVPGNTDAAFHKNRKFAEKMSATVSVLIGTLWALCGSTVVSAAVNRPANVTLTSNNMDLVLRWEPPEGAAAGVLYTTRLSSNIRSTIVCVNISSTRCDLSRANISAYGSYSGWVKAALGEESSDWVNSSRVTPDTDTIIGPPNVTLLSTSTTMEVIIRDPKLAVSTLKGVYSVVVYNVTYWRDGHMDKARSINSTQHDRVVLFDLEVSTKYCVQVQIRTRNPRPSEMSRPVCESTSDKDVAPWVEAVVTFFVLAGAVVLAVLAVVYHSHISNFLCPGDALPLHLKEYLLAPPTSVVPVWNYSPPNEVFHQVSILSLDAAVKGGVEQSQV</sequence>
<dbReference type="GO" id="GO:0004896">
    <property type="term" value="F:cytokine receptor activity"/>
    <property type="evidence" value="ECO:0007669"/>
    <property type="project" value="TreeGrafter"/>
</dbReference>
<keyword evidence="1" id="KW-0472">Membrane</keyword>
<comment type="caution">
    <text evidence="4">The sequence shown here is derived from an EMBL/GenBank/DDBJ whole genome shotgun (WGS) entry which is preliminary data.</text>
</comment>
<proteinExistence type="predicted"/>
<evidence type="ECO:0000313" key="5">
    <source>
        <dbReference type="Proteomes" id="UP000324091"/>
    </source>
</evidence>
<dbReference type="Gene3D" id="2.60.40.10">
    <property type="entry name" value="Immunoglobulins"/>
    <property type="match status" value="3"/>
</dbReference>
<dbReference type="PROSITE" id="PS50853">
    <property type="entry name" value="FN3"/>
    <property type="match status" value="1"/>
</dbReference>
<feature type="signal peptide" evidence="2">
    <location>
        <begin position="1"/>
        <end position="17"/>
    </location>
</feature>
<dbReference type="Pfam" id="PF01108">
    <property type="entry name" value="Tissue_fac"/>
    <property type="match status" value="2"/>
</dbReference>
<dbReference type="InterPro" id="IPR003961">
    <property type="entry name" value="FN3_dom"/>
</dbReference>
<keyword evidence="1" id="KW-0812">Transmembrane</keyword>
<feature type="transmembrane region" description="Helical" evidence="1">
    <location>
        <begin position="500"/>
        <end position="523"/>
    </location>
</feature>
<dbReference type="SUPFAM" id="SSF49265">
    <property type="entry name" value="Fibronectin type III"/>
    <property type="match status" value="4"/>
</dbReference>
<protein>
    <submittedName>
        <fullName evidence="4">Interferon alpha/beta receptor 2</fullName>
    </submittedName>
</protein>